<dbReference type="EMBL" id="CAFBMO010000031">
    <property type="protein sequence ID" value="CAB4907682.1"/>
    <property type="molecule type" value="Genomic_DNA"/>
</dbReference>
<dbReference type="AlphaFoldDB" id="A0A6J7GI69"/>
<organism evidence="1">
    <name type="scientific">freshwater metagenome</name>
    <dbReference type="NCBI Taxonomy" id="449393"/>
    <lineage>
        <taxon>unclassified sequences</taxon>
        <taxon>metagenomes</taxon>
        <taxon>ecological metagenomes</taxon>
    </lineage>
</organism>
<evidence type="ECO:0000313" key="1">
    <source>
        <dbReference type="EMBL" id="CAB4907682.1"/>
    </source>
</evidence>
<reference evidence="1" key="1">
    <citation type="submission" date="2020-05" db="EMBL/GenBank/DDBJ databases">
        <authorList>
            <person name="Chiriac C."/>
            <person name="Salcher M."/>
            <person name="Ghai R."/>
            <person name="Kavagutti S V."/>
        </authorList>
    </citation>
    <scope>NUCLEOTIDE SEQUENCE</scope>
</reference>
<protein>
    <submittedName>
        <fullName evidence="1">Unannotated protein</fullName>
    </submittedName>
</protein>
<dbReference type="Gene3D" id="2.60.120.260">
    <property type="entry name" value="Galactose-binding domain-like"/>
    <property type="match status" value="1"/>
</dbReference>
<accession>A0A6J7GI69</accession>
<sequence>MKIILASFAAMVVTSGALTLSSQTSSAHAVTITAKPKQIEFIADVWADNWFALYANGKLVGEDSVPITTERSFNAETIKFTATYPLTIGLVAKDFTQDASGLEYIGSPRQQIGDGGIVAQIKEVKSGKVVTATSSTWKSFTINTAPLNPTCVTSSKPSTDCQSSTLNVPTGWNTASFKDASWKSATQYSPQDVGVKDGYLTINWSPSAKLVWSSDLKLDNTVLLRTKVSK</sequence>
<name>A0A6J7GI69_9ZZZZ</name>
<gene>
    <name evidence="1" type="ORF">UFOPK3576_00885</name>
</gene>
<proteinExistence type="predicted"/>